<dbReference type="EMBL" id="MT141448">
    <property type="protein sequence ID" value="QJA61655.1"/>
    <property type="molecule type" value="Genomic_DNA"/>
</dbReference>
<dbReference type="EMBL" id="MT142154">
    <property type="protein sequence ID" value="QJA75295.1"/>
    <property type="molecule type" value="Genomic_DNA"/>
</dbReference>
<evidence type="ECO:0000313" key="2">
    <source>
        <dbReference type="EMBL" id="QJA61655.1"/>
    </source>
</evidence>
<dbReference type="PROSITE" id="PS51257">
    <property type="entry name" value="PROKAR_LIPOPROTEIN"/>
    <property type="match status" value="1"/>
</dbReference>
<organism evidence="2">
    <name type="scientific">viral metagenome</name>
    <dbReference type="NCBI Taxonomy" id="1070528"/>
    <lineage>
        <taxon>unclassified sequences</taxon>
        <taxon>metagenomes</taxon>
        <taxon>organismal metagenomes</taxon>
    </lineage>
</organism>
<keyword evidence="1" id="KW-0472">Membrane</keyword>
<name>A0A6M3IX47_9ZZZZ</name>
<accession>A0A6M3IX47</accession>
<evidence type="ECO:0000313" key="3">
    <source>
        <dbReference type="EMBL" id="QJA75295.1"/>
    </source>
</evidence>
<evidence type="ECO:0000256" key="1">
    <source>
        <dbReference type="SAM" id="Phobius"/>
    </source>
</evidence>
<sequence length="42" mass="4733">MIGFIKTVLSWNFLLGCIVGVGGITIYLYTTGTKIIWKKRKV</sequence>
<protein>
    <submittedName>
        <fullName evidence="2">Uncharacterized protein</fullName>
    </submittedName>
</protein>
<reference evidence="2" key="1">
    <citation type="submission" date="2020-03" db="EMBL/GenBank/DDBJ databases">
        <title>The deep terrestrial virosphere.</title>
        <authorList>
            <person name="Holmfeldt K."/>
            <person name="Nilsson E."/>
            <person name="Simone D."/>
            <person name="Lopez-Fernandez M."/>
            <person name="Wu X."/>
            <person name="de Brujin I."/>
            <person name="Lundin D."/>
            <person name="Andersson A."/>
            <person name="Bertilsson S."/>
            <person name="Dopson M."/>
        </authorList>
    </citation>
    <scope>NUCLEOTIDE SEQUENCE</scope>
    <source>
        <strain evidence="3">MM415A01822</strain>
        <strain evidence="2">MM415B00904</strain>
    </source>
</reference>
<dbReference type="AlphaFoldDB" id="A0A6M3IX47"/>
<keyword evidence="1" id="KW-0812">Transmembrane</keyword>
<keyword evidence="1" id="KW-1133">Transmembrane helix</keyword>
<proteinExistence type="predicted"/>
<feature type="transmembrane region" description="Helical" evidence="1">
    <location>
        <begin position="12"/>
        <end position="30"/>
    </location>
</feature>
<gene>
    <name evidence="3" type="ORF">MM415A01822_0004</name>
    <name evidence="2" type="ORF">MM415B00904_0023</name>
</gene>